<comment type="caution">
    <text evidence="2">The sequence shown here is derived from an EMBL/GenBank/DDBJ whole genome shotgun (WGS) entry which is preliminary data.</text>
</comment>
<name>A0A848HPQ9_9BURK</name>
<evidence type="ECO:0000259" key="1">
    <source>
        <dbReference type="Pfam" id="PF13986"/>
    </source>
</evidence>
<organism evidence="2 3">
    <name type="scientific">Massilia polaris</name>
    <dbReference type="NCBI Taxonomy" id="2728846"/>
    <lineage>
        <taxon>Bacteria</taxon>
        <taxon>Pseudomonadati</taxon>
        <taxon>Pseudomonadota</taxon>
        <taxon>Betaproteobacteria</taxon>
        <taxon>Burkholderiales</taxon>
        <taxon>Oxalobacteraceae</taxon>
        <taxon>Telluria group</taxon>
        <taxon>Massilia</taxon>
    </lineage>
</organism>
<dbReference type="EMBL" id="JABBGG010000006">
    <property type="protein sequence ID" value="NML61791.1"/>
    <property type="molecule type" value="Genomic_DNA"/>
</dbReference>
<evidence type="ECO:0000313" key="3">
    <source>
        <dbReference type="Proteomes" id="UP000583752"/>
    </source>
</evidence>
<evidence type="ECO:0000313" key="2">
    <source>
        <dbReference type="EMBL" id="NML61791.1"/>
    </source>
</evidence>
<gene>
    <name evidence="2" type="ORF">HHL21_12010</name>
</gene>
<dbReference type="InterPro" id="IPR025319">
    <property type="entry name" value="DUF4224"/>
</dbReference>
<dbReference type="RefSeq" id="WP_169466097.1">
    <property type="nucleotide sequence ID" value="NZ_JABBGG010000006.1"/>
</dbReference>
<dbReference type="Pfam" id="PF13986">
    <property type="entry name" value="DUF4224"/>
    <property type="match status" value="1"/>
</dbReference>
<feature type="domain" description="DUF4224" evidence="1">
    <location>
        <begin position="5"/>
        <end position="49"/>
    </location>
</feature>
<dbReference type="Proteomes" id="UP000583752">
    <property type="component" value="Unassembled WGS sequence"/>
</dbReference>
<protein>
    <submittedName>
        <fullName evidence="2">DUF4224 domain-containing protein</fullName>
    </submittedName>
</protein>
<accession>A0A848HPQ9</accession>
<sequence length="74" mass="8139">MSETFLTRDEVAELTGRKNKRLQAEHLRKLGLPFWINAAGAAVVPRSAIEGTRTPAPATKPKWEPSVLRKLACG</sequence>
<reference evidence="2 3" key="1">
    <citation type="submission" date="2020-04" db="EMBL/GenBank/DDBJ databases">
        <title>Massilia sp. RP-1-19 isolated from soil.</title>
        <authorList>
            <person name="Dahal R.H."/>
        </authorList>
    </citation>
    <scope>NUCLEOTIDE SEQUENCE [LARGE SCALE GENOMIC DNA]</scope>
    <source>
        <strain evidence="2 3">RP-1-19</strain>
    </source>
</reference>
<dbReference type="AlphaFoldDB" id="A0A848HPQ9"/>
<keyword evidence="3" id="KW-1185">Reference proteome</keyword>
<proteinExistence type="predicted"/>